<feature type="compositionally biased region" description="Basic residues" evidence="1">
    <location>
        <begin position="24"/>
        <end position="35"/>
    </location>
</feature>
<protein>
    <submittedName>
        <fullName evidence="2">Uncharacterized protein</fullName>
    </submittedName>
</protein>
<comment type="caution">
    <text evidence="2">The sequence shown here is derived from an EMBL/GenBank/DDBJ whole genome shotgun (WGS) entry which is preliminary data.</text>
</comment>
<reference evidence="2" key="1">
    <citation type="submission" date="2023-06" db="EMBL/GenBank/DDBJ databases">
        <title>Male Hemibagrus guttatus genome.</title>
        <authorList>
            <person name="Bian C."/>
        </authorList>
    </citation>
    <scope>NUCLEOTIDE SEQUENCE</scope>
    <source>
        <strain evidence="2">Male_cb2023</strain>
        <tissue evidence="2">Muscle</tissue>
    </source>
</reference>
<dbReference type="AlphaFoldDB" id="A0AAE0R7S9"/>
<proteinExistence type="predicted"/>
<organism evidence="2 3">
    <name type="scientific">Hemibagrus guttatus</name>
    <dbReference type="NCBI Taxonomy" id="175788"/>
    <lineage>
        <taxon>Eukaryota</taxon>
        <taxon>Metazoa</taxon>
        <taxon>Chordata</taxon>
        <taxon>Craniata</taxon>
        <taxon>Vertebrata</taxon>
        <taxon>Euteleostomi</taxon>
        <taxon>Actinopterygii</taxon>
        <taxon>Neopterygii</taxon>
        <taxon>Teleostei</taxon>
        <taxon>Ostariophysi</taxon>
        <taxon>Siluriformes</taxon>
        <taxon>Bagridae</taxon>
        <taxon>Hemibagrus</taxon>
    </lineage>
</organism>
<dbReference type="EMBL" id="JAUCMX010000005">
    <property type="protein sequence ID" value="KAK3545796.1"/>
    <property type="molecule type" value="Genomic_DNA"/>
</dbReference>
<evidence type="ECO:0000313" key="2">
    <source>
        <dbReference type="EMBL" id="KAK3545796.1"/>
    </source>
</evidence>
<feature type="compositionally biased region" description="Basic and acidic residues" evidence="1">
    <location>
        <begin position="36"/>
        <end position="48"/>
    </location>
</feature>
<sequence>MPSMENRKWSRIPHRNKSGASTSKKGKKGKKKKGHCKEEQTWKDVPERKKSKTGTFWGEQGEQEERKPCIPRAALGLYGLGQSFCLQRDRTVNGVTMGVELVSLAEVSERRLLRKRLSMLDNIPDSMCSIA</sequence>
<accession>A0AAE0R7S9</accession>
<gene>
    <name evidence="2" type="ORF">QTP70_013121</name>
</gene>
<dbReference type="Proteomes" id="UP001274896">
    <property type="component" value="Unassembled WGS sequence"/>
</dbReference>
<keyword evidence="3" id="KW-1185">Reference proteome</keyword>
<feature type="region of interest" description="Disordered" evidence="1">
    <location>
        <begin position="1"/>
        <end position="64"/>
    </location>
</feature>
<evidence type="ECO:0000256" key="1">
    <source>
        <dbReference type="SAM" id="MobiDB-lite"/>
    </source>
</evidence>
<evidence type="ECO:0000313" key="3">
    <source>
        <dbReference type="Proteomes" id="UP001274896"/>
    </source>
</evidence>
<name>A0AAE0R7S9_9TELE</name>